<accession>A0AAN7ZGX6</accession>
<evidence type="ECO:0000259" key="3">
    <source>
        <dbReference type="Pfam" id="PF12697"/>
    </source>
</evidence>
<evidence type="ECO:0000313" key="5">
    <source>
        <dbReference type="Proteomes" id="UP001329430"/>
    </source>
</evidence>
<dbReference type="Gene3D" id="3.40.50.1820">
    <property type="entry name" value="alpha/beta hydrolase"/>
    <property type="match status" value="2"/>
</dbReference>
<dbReference type="GO" id="GO:0052651">
    <property type="term" value="P:monoacylglycerol catabolic process"/>
    <property type="evidence" value="ECO:0007669"/>
    <property type="project" value="TreeGrafter"/>
</dbReference>
<evidence type="ECO:0000256" key="1">
    <source>
        <dbReference type="SAM" id="Phobius"/>
    </source>
</evidence>
<dbReference type="Pfam" id="PF12697">
    <property type="entry name" value="Abhydrolase_6"/>
    <property type="match status" value="1"/>
</dbReference>
<feature type="transmembrane region" description="Helical" evidence="1">
    <location>
        <begin position="12"/>
        <end position="36"/>
    </location>
</feature>
<keyword evidence="1" id="KW-1133">Transmembrane helix</keyword>
<comment type="caution">
    <text evidence="4">The sequence shown here is derived from an EMBL/GenBank/DDBJ whole genome shotgun (WGS) entry which is preliminary data.</text>
</comment>
<dbReference type="Proteomes" id="UP001329430">
    <property type="component" value="Chromosome 8"/>
</dbReference>
<name>A0AAN7ZGX6_9COLE</name>
<evidence type="ECO:0000259" key="2">
    <source>
        <dbReference type="Pfam" id="PF12146"/>
    </source>
</evidence>
<evidence type="ECO:0000313" key="4">
    <source>
        <dbReference type="EMBL" id="KAK5640146.1"/>
    </source>
</evidence>
<dbReference type="InterPro" id="IPR000073">
    <property type="entry name" value="AB_hydrolase_1"/>
</dbReference>
<reference evidence="4 5" key="1">
    <citation type="journal article" date="2024" name="Insects">
        <title>An Improved Chromosome-Level Genome Assembly of the Firefly Pyrocoelia pectoralis.</title>
        <authorList>
            <person name="Fu X."/>
            <person name="Meyer-Rochow V.B."/>
            <person name="Ballantyne L."/>
            <person name="Zhu X."/>
        </authorList>
    </citation>
    <scope>NUCLEOTIDE SEQUENCE [LARGE SCALE GENOMIC DNA]</scope>
    <source>
        <strain evidence="4">XCY_ONT2</strain>
    </source>
</reference>
<sequence>MQSDTFRHKCIIRCVIIIASFLLTLLIIFLGVPLAIKKSEKLQRYFVFPTHNLLPEDPEFSNFQKYNIYGGRNLQINVSNDSTFHLGIWHLLPHALADEYLLFKQFDYDYALKYSKFPVVVYFHANGGNRIKFANMYHVLRKFFHIIAFDYRGYADSSGEGIMPEEMAIVEDCAFLYKWLRERTDSDIYFWGHSIGAALSSHSVVKLQEENLYVNGLVLEAPFTTIKEQLAFNSFYKFFSWLPWYETTMLDSLQEHGFVLNTTKHITEVDCCITIIHAKDDRNNPYKFSETLYEIGIRYNRSITLHLLPEQLRCGHYSIRKAPELSDYINFALVVLAFLSVFVGFPVTFMLSIDIQRLFLFEPVTGKQHEFNLEGVVPGGRNFYITVNDDITLGVWHLLPQALLNESVENISFNHSDVLAQGDYPVLFHCHGNGGNRLNHLDVYLKLTKFFHVFAFDYRSYGDSTDAPLTEEGLVRDTVELYKWLRNQTTSDIYIWGHSMGTAIATLTVSRLRSIDIIPSGLVLESPYTTLREEAILFPVTKVMLWLPWFNSTILDPLWRNGFRFEISTHILNVDCPIMILHAKDDEIIPYQLAEKVLIPTTVYHLTYVFLAVQCDNNKS</sequence>
<feature type="transmembrane region" description="Helical" evidence="1">
    <location>
        <begin position="328"/>
        <end position="351"/>
    </location>
</feature>
<keyword evidence="1" id="KW-0812">Transmembrane</keyword>
<organism evidence="4 5">
    <name type="scientific">Pyrocoelia pectoralis</name>
    <dbReference type="NCBI Taxonomy" id="417401"/>
    <lineage>
        <taxon>Eukaryota</taxon>
        <taxon>Metazoa</taxon>
        <taxon>Ecdysozoa</taxon>
        <taxon>Arthropoda</taxon>
        <taxon>Hexapoda</taxon>
        <taxon>Insecta</taxon>
        <taxon>Pterygota</taxon>
        <taxon>Neoptera</taxon>
        <taxon>Endopterygota</taxon>
        <taxon>Coleoptera</taxon>
        <taxon>Polyphaga</taxon>
        <taxon>Elateriformia</taxon>
        <taxon>Elateroidea</taxon>
        <taxon>Lampyridae</taxon>
        <taxon>Lampyrinae</taxon>
        <taxon>Pyrocoelia</taxon>
    </lineage>
</organism>
<dbReference type="GO" id="GO:0005789">
    <property type="term" value="C:endoplasmic reticulum membrane"/>
    <property type="evidence" value="ECO:0007669"/>
    <property type="project" value="TreeGrafter"/>
</dbReference>
<dbReference type="PANTHER" id="PTHR12277">
    <property type="entry name" value="ALPHA/BETA HYDROLASE DOMAIN-CONTAINING PROTEIN"/>
    <property type="match status" value="1"/>
</dbReference>
<dbReference type="PANTHER" id="PTHR12277:SF194">
    <property type="entry name" value="FI04476P"/>
    <property type="match status" value="1"/>
</dbReference>
<dbReference type="InterPro" id="IPR022742">
    <property type="entry name" value="Hydrolase_4"/>
</dbReference>
<gene>
    <name evidence="4" type="ORF">RI129_010957</name>
</gene>
<keyword evidence="5" id="KW-1185">Reference proteome</keyword>
<dbReference type="SUPFAM" id="SSF53474">
    <property type="entry name" value="alpha/beta-Hydrolases"/>
    <property type="match status" value="2"/>
</dbReference>
<dbReference type="GO" id="GO:0004622">
    <property type="term" value="F:phosphatidylcholine lysophospholipase activity"/>
    <property type="evidence" value="ECO:0007669"/>
    <property type="project" value="TreeGrafter"/>
</dbReference>
<dbReference type="InterPro" id="IPR029058">
    <property type="entry name" value="AB_hydrolase_fold"/>
</dbReference>
<protein>
    <submittedName>
        <fullName evidence="4">Uncharacterized protein</fullName>
    </submittedName>
</protein>
<dbReference type="Pfam" id="PF12146">
    <property type="entry name" value="Hydrolase_4"/>
    <property type="match status" value="1"/>
</dbReference>
<dbReference type="EMBL" id="JAVRBK010000008">
    <property type="protein sequence ID" value="KAK5640146.1"/>
    <property type="molecule type" value="Genomic_DNA"/>
</dbReference>
<feature type="domain" description="AB hydrolase-1" evidence="3">
    <location>
        <begin position="429"/>
        <end position="548"/>
    </location>
</feature>
<keyword evidence="1" id="KW-0472">Membrane</keyword>
<dbReference type="AlphaFoldDB" id="A0AAN7ZGX6"/>
<dbReference type="GO" id="GO:0006660">
    <property type="term" value="P:phosphatidylserine catabolic process"/>
    <property type="evidence" value="ECO:0007669"/>
    <property type="project" value="TreeGrafter"/>
</dbReference>
<proteinExistence type="predicted"/>
<dbReference type="GO" id="GO:0047372">
    <property type="term" value="F:monoacylglycerol lipase activity"/>
    <property type="evidence" value="ECO:0007669"/>
    <property type="project" value="TreeGrafter"/>
</dbReference>
<feature type="domain" description="Serine aminopeptidase S33" evidence="2">
    <location>
        <begin position="143"/>
        <end position="242"/>
    </location>
</feature>